<sequence length="139" mass="15903">MNYSIETGACLPEFYRDESDKQKKMQVMKDSQFHNLLATIPHNVCNTLIKALIETYDCDTESFRLGNTLCQILEKDVAYLLGIKNTGVVYQESANAAIPGFYTKLVKDRGFETDPFLKRFLHEALKKLDTDIFLKGKIL</sequence>
<evidence type="ECO:0000313" key="2">
    <source>
        <dbReference type="Proteomes" id="UP001237642"/>
    </source>
</evidence>
<dbReference type="AlphaFoldDB" id="A0AAD8MM54"/>
<comment type="caution">
    <text evidence="1">The sequence shown here is derived from an EMBL/GenBank/DDBJ whole genome shotgun (WGS) entry which is preliminary data.</text>
</comment>
<dbReference type="Proteomes" id="UP001237642">
    <property type="component" value="Unassembled WGS sequence"/>
</dbReference>
<protein>
    <submittedName>
        <fullName evidence="1">Uncharacterized protein</fullName>
    </submittedName>
</protein>
<organism evidence="1 2">
    <name type="scientific">Heracleum sosnowskyi</name>
    <dbReference type="NCBI Taxonomy" id="360622"/>
    <lineage>
        <taxon>Eukaryota</taxon>
        <taxon>Viridiplantae</taxon>
        <taxon>Streptophyta</taxon>
        <taxon>Embryophyta</taxon>
        <taxon>Tracheophyta</taxon>
        <taxon>Spermatophyta</taxon>
        <taxon>Magnoliopsida</taxon>
        <taxon>eudicotyledons</taxon>
        <taxon>Gunneridae</taxon>
        <taxon>Pentapetalae</taxon>
        <taxon>asterids</taxon>
        <taxon>campanulids</taxon>
        <taxon>Apiales</taxon>
        <taxon>Apiaceae</taxon>
        <taxon>Apioideae</taxon>
        <taxon>apioid superclade</taxon>
        <taxon>Tordylieae</taxon>
        <taxon>Tordyliinae</taxon>
        <taxon>Heracleum</taxon>
    </lineage>
</organism>
<proteinExistence type="predicted"/>
<accession>A0AAD8MM54</accession>
<evidence type="ECO:0000313" key="1">
    <source>
        <dbReference type="EMBL" id="KAK1377133.1"/>
    </source>
</evidence>
<reference evidence="1" key="1">
    <citation type="submission" date="2023-02" db="EMBL/GenBank/DDBJ databases">
        <title>Genome of toxic invasive species Heracleum sosnowskyi carries increased number of genes despite the absence of recent whole-genome duplications.</title>
        <authorList>
            <person name="Schelkunov M."/>
            <person name="Shtratnikova V."/>
            <person name="Makarenko M."/>
            <person name="Klepikova A."/>
            <person name="Omelchenko D."/>
            <person name="Novikova G."/>
            <person name="Obukhova E."/>
            <person name="Bogdanov V."/>
            <person name="Penin A."/>
            <person name="Logacheva M."/>
        </authorList>
    </citation>
    <scope>NUCLEOTIDE SEQUENCE</scope>
    <source>
        <strain evidence="1">Hsosn_3</strain>
        <tissue evidence="1">Leaf</tissue>
    </source>
</reference>
<name>A0AAD8MM54_9APIA</name>
<reference evidence="1" key="2">
    <citation type="submission" date="2023-05" db="EMBL/GenBank/DDBJ databases">
        <authorList>
            <person name="Schelkunov M.I."/>
        </authorList>
    </citation>
    <scope>NUCLEOTIDE SEQUENCE</scope>
    <source>
        <strain evidence="1">Hsosn_3</strain>
        <tissue evidence="1">Leaf</tissue>
    </source>
</reference>
<keyword evidence="2" id="KW-1185">Reference proteome</keyword>
<dbReference type="EMBL" id="JAUIZM010000007">
    <property type="protein sequence ID" value="KAK1377133.1"/>
    <property type="molecule type" value="Genomic_DNA"/>
</dbReference>
<gene>
    <name evidence="1" type="ORF">POM88_033326</name>
</gene>